<evidence type="ECO:0000256" key="7">
    <source>
        <dbReference type="ARBA" id="ARBA00023209"/>
    </source>
</evidence>
<comment type="caution">
    <text evidence="11">The sequence shown here is derived from an EMBL/GenBank/DDBJ whole genome shotgun (WGS) entry which is preliminary data.</text>
</comment>
<dbReference type="PANTHER" id="PTHR40029:SF2">
    <property type="entry name" value="HEPTAPRENYLGLYCERYL PHOSPHATE SYNTHASE"/>
    <property type="match status" value="1"/>
</dbReference>
<dbReference type="GO" id="GO:0047294">
    <property type="term" value="F:phosphoglycerol geranylgeranyltransferase activity"/>
    <property type="evidence" value="ECO:0007669"/>
    <property type="project" value="UniProtKB-UniRule"/>
</dbReference>
<keyword evidence="3 10" id="KW-0808">Transferase</keyword>
<comment type="pathway">
    <text evidence="10">Membrane lipid metabolism; glycerophospholipid metabolism.</text>
</comment>
<dbReference type="HAMAP" id="MF_00112">
    <property type="entry name" value="GGGP_HepGP_synthase"/>
    <property type="match status" value="1"/>
</dbReference>
<proteinExistence type="inferred from homology"/>
<dbReference type="GO" id="GO:0046474">
    <property type="term" value="P:glycerophospholipid biosynthetic process"/>
    <property type="evidence" value="ECO:0007669"/>
    <property type="project" value="UniProtKB-UniRule"/>
</dbReference>
<keyword evidence="2 10" id="KW-0444">Lipid biosynthesis</keyword>
<organism evidence="11">
    <name type="scientific">Ignisphaera aggregans</name>
    <dbReference type="NCBI Taxonomy" id="334771"/>
    <lineage>
        <taxon>Archaea</taxon>
        <taxon>Thermoproteota</taxon>
        <taxon>Thermoprotei</taxon>
        <taxon>Desulfurococcales</taxon>
        <taxon>Desulfurococcaceae</taxon>
        <taxon>Ignisphaera</taxon>
    </lineage>
</organism>
<dbReference type="GO" id="GO:0005737">
    <property type="term" value="C:cytoplasm"/>
    <property type="evidence" value="ECO:0007669"/>
    <property type="project" value="UniProtKB-SubCell"/>
</dbReference>
<evidence type="ECO:0000256" key="5">
    <source>
        <dbReference type="ARBA" id="ARBA00022842"/>
    </source>
</evidence>
<comment type="similarity">
    <text evidence="10">Belongs to the GGGP/HepGP synthase family. Group II subfamily.</text>
</comment>
<evidence type="ECO:0000256" key="4">
    <source>
        <dbReference type="ARBA" id="ARBA00022723"/>
    </source>
</evidence>
<dbReference type="InterPro" id="IPR010946">
    <property type="entry name" value="GGGP_synth"/>
</dbReference>
<evidence type="ECO:0000256" key="2">
    <source>
        <dbReference type="ARBA" id="ARBA00022516"/>
    </source>
</evidence>
<dbReference type="NCBIfam" id="TIGR01768">
    <property type="entry name" value="GGGP-family"/>
    <property type="match status" value="1"/>
</dbReference>
<keyword evidence="4 10" id="KW-0479">Metal-binding</keyword>
<evidence type="ECO:0000256" key="6">
    <source>
        <dbReference type="ARBA" id="ARBA00023098"/>
    </source>
</evidence>
<accession>A0A7C2VE26</accession>
<protein>
    <recommendedName>
        <fullName evidence="10">Geranylgeranylglyceryl phosphate synthase</fullName>
        <shortName evidence="10">GGGP synthase</shortName>
        <shortName evidence="10">GGGPS</shortName>
        <ecNumber evidence="10">2.5.1.41</ecNumber>
    </recommendedName>
    <alternativeName>
        <fullName evidence="10">(S)-3-O-geranylgeranylglyceryl phosphate synthase</fullName>
    </alternativeName>
    <alternativeName>
        <fullName evidence="10">Phosphoglycerol geranylgeranyltransferase</fullName>
    </alternativeName>
</protein>
<dbReference type="AlphaFoldDB" id="A0A7C2VE26"/>
<keyword evidence="1 10" id="KW-0963">Cytoplasm</keyword>
<dbReference type="NCBIfam" id="TIGR01769">
    <property type="entry name" value="GGGP"/>
    <property type="match status" value="1"/>
</dbReference>
<dbReference type="FunFam" id="3.20.20.390:FF:000001">
    <property type="entry name" value="Heptaprenylglyceryl phosphate synthase"/>
    <property type="match status" value="1"/>
</dbReference>
<keyword evidence="5 10" id="KW-0460">Magnesium</keyword>
<name>A0A7C2VE26_9CREN</name>
<dbReference type="EC" id="2.5.1.41" evidence="10"/>
<evidence type="ECO:0000256" key="10">
    <source>
        <dbReference type="HAMAP-Rule" id="MF_00112"/>
    </source>
</evidence>
<keyword evidence="7 10" id="KW-0594">Phospholipid biosynthesis</keyword>
<dbReference type="CDD" id="cd02812">
    <property type="entry name" value="PcrB_like"/>
    <property type="match status" value="1"/>
</dbReference>
<dbReference type="UniPathway" id="UPA00940"/>
<dbReference type="InterPro" id="IPR038597">
    <property type="entry name" value="GGGP/HepGP_synthase_sf"/>
</dbReference>
<sequence length="250" mass="26799">MKWRGKVYSYIADAINKGEKLHFTLVDPEKIRDLDQLRSTLKQLVDAGTDAIMIGGSLQVYLDEVTAIAKVIEELGKPSIIFPGSVAMVSPYADAILFISLLNSENPYHIIGAQVIAAPIIKKYGLEVLPTGYIVVGSLNTSVSFMGRARPVPRNKPAIAAAHALAAKYMGMKFVYLEAGSGAKKCVPPQMVALVKKAVEETFVIVGGGIRDPEKAVALTNAGADIIVTGTIVEKDINKAVAIVSKIKHR</sequence>
<evidence type="ECO:0000256" key="8">
    <source>
        <dbReference type="ARBA" id="ARBA00023264"/>
    </source>
</evidence>
<dbReference type="GO" id="GO:0000287">
    <property type="term" value="F:magnesium ion binding"/>
    <property type="evidence" value="ECO:0007669"/>
    <property type="project" value="UniProtKB-UniRule"/>
</dbReference>
<dbReference type="NCBIfam" id="NF003198">
    <property type="entry name" value="PRK04169.1-2"/>
    <property type="match status" value="1"/>
</dbReference>
<gene>
    <name evidence="11" type="ORF">ENO77_04885</name>
</gene>
<feature type="binding site" evidence="10">
    <location>
        <begin position="230"/>
        <end position="231"/>
    </location>
    <ligand>
        <name>sn-glycerol 1-phosphate</name>
        <dbReference type="ChEBI" id="CHEBI:57685"/>
    </ligand>
</feature>
<dbReference type="Gene3D" id="3.20.20.390">
    <property type="entry name" value="FMN-linked oxidoreductases"/>
    <property type="match status" value="1"/>
</dbReference>
<dbReference type="EMBL" id="DSGT01000013">
    <property type="protein sequence ID" value="HEW53473.1"/>
    <property type="molecule type" value="Genomic_DNA"/>
</dbReference>
<comment type="caution">
    <text evidence="10">Lacks conserved residue(s) required for the propagation of feature annotation.</text>
</comment>
<evidence type="ECO:0000256" key="9">
    <source>
        <dbReference type="ARBA" id="ARBA00047288"/>
    </source>
</evidence>
<dbReference type="InterPro" id="IPR039074">
    <property type="entry name" value="GGGP/HepGP_synthase_I"/>
</dbReference>
<evidence type="ECO:0000256" key="1">
    <source>
        <dbReference type="ARBA" id="ARBA00022490"/>
    </source>
</evidence>
<feature type="binding site" evidence="10">
    <location>
        <position position="57"/>
    </location>
    <ligand>
        <name>Mg(2+)</name>
        <dbReference type="ChEBI" id="CHEBI:18420"/>
    </ligand>
</feature>
<comment type="cofactor">
    <cofactor evidence="10">
        <name>Mg(2+)</name>
        <dbReference type="ChEBI" id="CHEBI:18420"/>
    </cofactor>
</comment>
<keyword evidence="6 10" id="KW-0443">Lipid metabolism</keyword>
<dbReference type="SUPFAM" id="SSF51395">
    <property type="entry name" value="FMN-linked oxidoreductases"/>
    <property type="match status" value="1"/>
</dbReference>
<dbReference type="InterPro" id="IPR008205">
    <property type="entry name" value="GGGP_HepGP_synthase"/>
</dbReference>
<feature type="binding site" evidence="10">
    <location>
        <position position="27"/>
    </location>
    <ligand>
        <name>Mg(2+)</name>
        <dbReference type="ChEBI" id="CHEBI:18420"/>
    </ligand>
</feature>
<comment type="function">
    <text evidence="10">Prenyltransferase that catalyzes the transfer of the geranylgeranyl moiety of geranylgeranyl diphosphate (GGPP) to the C3 hydroxyl of sn-glycerol-1-phosphate (G1P). This reaction is the first ether-bond-formation step in the biosynthesis of archaeal membrane lipids.</text>
</comment>
<feature type="binding site" evidence="10">
    <location>
        <begin position="176"/>
        <end position="182"/>
    </location>
    <ligand>
        <name>sn-glycerol 1-phosphate</name>
        <dbReference type="ChEBI" id="CHEBI:57685"/>
    </ligand>
</feature>
<evidence type="ECO:0000313" key="11">
    <source>
        <dbReference type="EMBL" id="HEW53473.1"/>
    </source>
</evidence>
<keyword evidence="8 10" id="KW-1208">Phospholipid metabolism</keyword>
<comment type="catalytic activity">
    <reaction evidence="9 10">
        <text>sn-glycerol 1-phosphate + (2E,6E,10E)-geranylgeranyl diphosphate = sn-3-O-(geranylgeranyl)glycerol 1-phosphate + diphosphate</text>
        <dbReference type="Rhea" id="RHEA:23404"/>
        <dbReference type="ChEBI" id="CHEBI:33019"/>
        <dbReference type="ChEBI" id="CHEBI:57677"/>
        <dbReference type="ChEBI" id="CHEBI:57685"/>
        <dbReference type="ChEBI" id="CHEBI:58756"/>
        <dbReference type="EC" id="2.5.1.41"/>
    </reaction>
</comment>
<feature type="binding site" evidence="10">
    <location>
        <begin position="208"/>
        <end position="209"/>
    </location>
    <ligand>
        <name>sn-glycerol 1-phosphate</name>
        <dbReference type="ChEBI" id="CHEBI:57685"/>
    </ligand>
</feature>
<reference evidence="11" key="1">
    <citation type="journal article" date="2020" name="mSystems">
        <title>Genome- and Community-Level Interaction Insights into Carbon Utilization and Element Cycling Functions of Hydrothermarchaeota in Hydrothermal Sediment.</title>
        <authorList>
            <person name="Zhou Z."/>
            <person name="Liu Y."/>
            <person name="Xu W."/>
            <person name="Pan J."/>
            <person name="Luo Z.H."/>
            <person name="Li M."/>
        </authorList>
    </citation>
    <scope>NUCLEOTIDE SEQUENCE [LARGE SCALE GENOMIC DNA]</scope>
    <source>
        <strain evidence="11">SpSt-16</strain>
    </source>
</reference>
<dbReference type="GO" id="GO:0120536">
    <property type="term" value="F:heptaprenylglyceryl phosphate synthase activity"/>
    <property type="evidence" value="ECO:0007669"/>
    <property type="project" value="UniProtKB-ARBA"/>
</dbReference>
<evidence type="ECO:0000256" key="3">
    <source>
        <dbReference type="ARBA" id="ARBA00022679"/>
    </source>
</evidence>
<comment type="subcellular location">
    <subcellularLocation>
        <location evidence="10">Cytoplasm</location>
    </subcellularLocation>
</comment>
<dbReference type="Pfam" id="PF01884">
    <property type="entry name" value="PcrB"/>
    <property type="match status" value="1"/>
</dbReference>
<dbReference type="PANTHER" id="PTHR40029">
    <property type="match status" value="1"/>
</dbReference>